<organism evidence="1 2">
    <name type="scientific">Veillonella parvula</name>
    <name type="common">Staphylococcus parvulus</name>
    <dbReference type="NCBI Taxonomy" id="29466"/>
    <lineage>
        <taxon>Bacteria</taxon>
        <taxon>Bacillati</taxon>
        <taxon>Bacillota</taxon>
        <taxon>Negativicutes</taxon>
        <taxon>Veillonellales</taxon>
        <taxon>Veillonellaceae</taxon>
        <taxon>Veillonella</taxon>
    </lineage>
</organism>
<comment type="caution">
    <text evidence="1">The sequence shown here is derived from an EMBL/GenBank/DDBJ whole genome shotgun (WGS) entry which is preliminary data.</text>
</comment>
<sequence>MDKIWNYKNFNMVVELDVSGEFIYNGIHEINRLTGFSNDGATFSALYSLAVGIERLQKIVYVLWGMDCFDDEEAFENSLITHSHTGLRDKVNEFLERKGESISFSARENEFLLLLTHFYNSARYIRFNIDGEWAKEVYLLRPYIAKYVDDNIDDIFNPERLIATDKVKEFFGRVVGSIAKKYYDFIIKGSRINNTYTYELKSDSKAGKIFLGNYKKNSLIEGQIDERIALKELLIYLRCSKDKTPYFKFVDEIEPLEFDPYMVMEYLEEIVSGNIPQDLIDTVDYLYSENKYSIDRVEKVDLFANSMVCFDGLIKEDCWNIIQKIEAKNLELEDIEQLKENRQFVEDEDILVILDKVIQITEDYHKNRGENTKVFHDNMKKLSSEYQEYYKVDNCED</sequence>
<dbReference type="EMBL" id="JAGZMU010000002">
    <property type="protein sequence ID" value="MBS4893079.1"/>
    <property type="molecule type" value="Genomic_DNA"/>
</dbReference>
<reference evidence="1" key="1">
    <citation type="submission" date="2021-02" db="EMBL/GenBank/DDBJ databases">
        <title>Infant gut strain persistence is associated with maternal origin, phylogeny, and functional potential including surface adhesion and iron acquisition.</title>
        <authorList>
            <person name="Lou Y.C."/>
        </authorList>
    </citation>
    <scope>NUCLEOTIDE SEQUENCE</scope>
    <source>
        <strain evidence="1">L3_108_031G1_dasL3_108_031G1_concoct_20</strain>
    </source>
</reference>
<name>A0A943A3I1_VEIPA</name>
<protein>
    <submittedName>
        <fullName evidence="1">Uncharacterized protein</fullName>
    </submittedName>
</protein>
<dbReference type="AlphaFoldDB" id="A0A943A3I1"/>
<accession>A0A943A3I1</accession>
<proteinExistence type="predicted"/>
<evidence type="ECO:0000313" key="2">
    <source>
        <dbReference type="Proteomes" id="UP000778864"/>
    </source>
</evidence>
<dbReference type="Proteomes" id="UP000778864">
    <property type="component" value="Unassembled WGS sequence"/>
</dbReference>
<dbReference type="RefSeq" id="WP_215676269.1">
    <property type="nucleotide sequence ID" value="NZ_JAGZMU010000002.1"/>
</dbReference>
<evidence type="ECO:0000313" key="1">
    <source>
        <dbReference type="EMBL" id="MBS4893079.1"/>
    </source>
</evidence>
<gene>
    <name evidence="1" type="ORF">KHZ90_04790</name>
</gene>